<dbReference type="FunFam" id="1.10.8.430:FF:000002">
    <property type="entry name" value="Disease resistance protein (TIR-NBS-LRR class)"/>
    <property type="match status" value="1"/>
</dbReference>
<dbReference type="InterPro" id="IPR058192">
    <property type="entry name" value="WHD_ROQ1-like"/>
</dbReference>
<dbReference type="PANTHER" id="PTHR11017:SF568">
    <property type="entry name" value="ADP-RIBOSYL CYCLASE_CYCLIC ADP-RIBOSE HYDROLASE"/>
    <property type="match status" value="1"/>
</dbReference>
<evidence type="ECO:0000259" key="2">
    <source>
        <dbReference type="Pfam" id="PF23282"/>
    </source>
</evidence>
<evidence type="ECO:0000313" key="3">
    <source>
        <dbReference type="EMBL" id="KAL2342414.1"/>
    </source>
</evidence>
<gene>
    <name evidence="3" type="ORF">Fmac_003699</name>
</gene>
<evidence type="ECO:0000313" key="4">
    <source>
        <dbReference type="Proteomes" id="UP001603857"/>
    </source>
</evidence>
<dbReference type="AlphaFoldDB" id="A0ABD1N2W3"/>
<dbReference type="InterPro" id="IPR044974">
    <property type="entry name" value="Disease_R_plants"/>
</dbReference>
<dbReference type="Proteomes" id="UP001603857">
    <property type="component" value="Unassembled WGS sequence"/>
</dbReference>
<sequence>MDFQDSLKLLSLNAFKQNHPIETYMDLSVKVLSYAKGIPLALKVLGSFLYGRTREAWESALQKLKKSPKPEIFNVLKLSFDGLDDQQKDVFLDIACFYRGHEEIVVAEMLDSFGFCVDIEMDVLKDRCLISVLEGKIVMHDLIQEMGQKIVRQECVKNPGKRSRLWEVEEIDHVLRKKKVYFSCHSNPF</sequence>
<dbReference type="SUPFAM" id="SSF46785">
    <property type="entry name" value="Winged helix' DNA-binding domain"/>
    <property type="match status" value="1"/>
</dbReference>
<protein>
    <recommendedName>
        <fullName evidence="2">Disease resistance protein Roq1-like winged-helix domain-containing protein</fullName>
    </recommendedName>
</protein>
<reference evidence="3 4" key="1">
    <citation type="submission" date="2024-08" db="EMBL/GenBank/DDBJ databases">
        <title>Insights into the chromosomal genome structure of Flemingia macrophylla.</title>
        <authorList>
            <person name="Ding Y."/>
            <person name="Zhao Y."/>
            <person name="Bi W."/>
            <person name="Wu M."/>
            <person name="Zhao G."/>
            <person name="Gong Y."/>
            <person name="Li W."/>
            <person name="Zhang P."/>
        </authorList>
    </citation>
    <scope>NUCLEOTIDE SEQUENCE [LARGE SCALE GENOMIC DNA]</scope>
    <source>
        <strain evidence="3">DYQJB</strain>
        <tissue evidence="3">Leaf</tissue>
    </source>
</reference>
<organism evidence="3 4">
    <name type="scientific">Flemingia macrophylla</name>
    <dbReference type="NCBI Taxonomy" id="520843"/>
    <lineage>
        <taxon>Eukaryota</taxon>
        <taxon>Viridiplantae</taxon>
        <taxon>Streptophyta</taxon>
        <taxon>Embryophyta</taxon>
        <taxon>Tracheophyta</taxon>
        <taxon>Spermatophyta</taxon>
        <taxon>Magnoliopsida</taxon>
        <taxon>eudicotyledons</taxon>
        <taxon>Gunneridae</taxon>
        <taxon>Pentapetalae</taxon>
        <taxon>rosids</taxon>
        <taxon>fabids</taxon>
        <taxon>Fabales</taxon>
        <taxon>Fabaceae</taxon>
        <taxon>Papilionoideae</taxon>
        <taxon>50 kb inversion clade</taxon>
        <taxon>NPAAA clade</taxon>
        <taxon>indigoferoid/millettioid clade</taxon>
        <taxon>Phaseoleae</taxon>
        <taxon>Flemingia</taxon>
    </lineage>
</organism>
<dbReference type="EMBL" id="JBGMDY010000002">
    <property type="protein sequence ID" value="KAL2342414.1"/>
    <property type="molecule type" value="Genomic_DNA"/>
</dbReference>
<keyword evidence="4" id="KW-1185">Reference proteome</keyword>
<accession>A0ABD1N2W3</accession>
<name>A0ABD1N2W3_9FABA</name>
<dbReference type="InterPro" id="IPR027417">
    <property type="entry name" value="P-loop_NTPase"/>
</dbReference>
<keyword evidence="1" id="KW-0677">Repeat</keyword>
<dbReference type="SUPFAM" id="SSF52540">
    <property type="entry name" value="P-loop containing nucleoside triphosphate hydrolases"/>
    <property type="match status" value="1"/>
</dbReference>
<dbReference type="InterPro" id="IPR036390">
    <property type="entry name" value="WH_DNA-bd_sf"/>
</dbReference>
<proteinExistence type="predicted"/>
<dbReference type="Pfam" id="PF23282">
    <property type="entry name" value="WHD_ROQ1"/>
    <property type="match status" value="1"/>
</dbReference>
<evidence type="ECO:0000256" key="1">
    <source>
        <dbReference type="ARBA" id="ARBA00022737"/>
    </source>
</evidence>
<dbReference type="InterPro" id="IPR042197">
    <property type="entry name" value="Apaf_helical"/>
</dbReference>
<dbReference type="PANTHER" id="PTHR11017">
    <property type="entry name" value="LEUCINE-RICH REPEAT-CONTAINING PROTEIN"/>
    <property type="match status" value="1"/>
</dbReference>
<comment type="caution">
    <text evidence="3">The sequence shown here is derived from an EMBL/GenBank/DDBJ whole genome shotgun (WGS) entry which is preliminary data.</text>
</comment>
<dbReference type="Gene3D" id="1.10.8.430">
    <property type="entry name" value="Helical domain of apoptotic protease-activating factors"/>
    <property type="match status" value="1"/>
</dbReference>
<feature type="domain" description="Disease resistance protein Roq1-like winged-helix" evidence="2">
    <location>
        <begin position="86"/>
        <end position="153"/>
    </location>
</feature>